<evidence type="ECO:0000313" key="3">
    <source>
        <dbReference type="Proteomes" id="UP000663853"/>
    </source>
</evidence>
<accession>A0A8H2WZT2</accession>
<evidence type="ECO:0000256" key="1">
    <source>
        <dbReference type="SAM" id="MobiDB-lite"/>
    </source>
</evidence>
<dbReference type="Proteomes" id="UP000663853">
    <property type="component" value="Unassembled WGS sequence"/>
</dbReference>
<reference evidence="2" key="1">
    <citation type="submission" date="2021-01" db="EMBL/GenBank/DDBJ databases">
        <authorList>
            <person name="Kaushik A."/>
        </authorList>
    </citation>
    <scope>NUCLEOTIDE SEQUENCE</scope>
    <source>
        <strain evidence="2">AG6-10EEA</strain>
    </source>
</reference>
<name>A0A8H2WZT2_9AGAM</name>
<comment type="caution">
    <text evidence="2">The sequence shown here is derived from an EMBL/GenBank/DDBJ whole genome shotgun (WGS) entry which is preliminary data.</text>
</comment>
<sequence length="120" mass="13027">MPPYVSPHAYGAVNQDVEFEEMAQMLYNPMGPFFDSPMLFSPMPCYVNPSPVGGYPGGEMPIYAHDGAGLVKTRSPNQATTPSLRSTSNHSILMQDVYDIDPVARTSDAPTGTSSRNPTR</sequence>
<dbReference type="AlphaFoldDB" id="A0A8H2WZT2"/>
<protein>
    <submittedName>
        <fullName evidence="2">Uncharacterized protein</fullName>
    </submittedName>
</protein>
<gene>
    <name evidence="2" type="ORF">RDB_LOCUS2338</name>
</gene>
<feature type="compositionally biased region" description="Polar residues" evidence="1">
    <location>
        <begin position="108"/>
        <end position="120"/>
    </location>
</feature>
<organism evidence="2 3">
    <name type="scientific">Rhizoctonia solani</name>
    <dbReference type="NCBI Taxonomy" id="456999"/>
    <lineage>
        <taxon>Eukaryota</taxon>
        <taxon>Fungi</taxon>
        <taxon>Dikarya</taxon>
        <taxon>Basidiomycota</taxon>
        <taxon>Agaricomycotina</taxon>
        <taxon>Agaricomycetes</taxon>
        <taxon>Cantharellales</taxon>
        <taxon>Ceratobasidiaceae</taxon>
        <taxon>Rhizoctonia</taxon>
    </lineage>
</organism>
<dbReference type="EMBL" id="CAJMXA010000033">
    <property type="protein sequence ID" value="CAE6412365.1"/>
    <property type="molecule type" value="Genomic_DNA"/>
</dbReference>
<proteinExistence type="predicted"/>
<evidence type="ECO:0000313" key="2">
    <source>
        <dbReference type="EMBL" id="CAE6412365.1"/>
    </source>
</evidence>
<feature type="region of interest" description="Disordered" evidence="1">
    <location>
        <begin position="101"/>
        <end position="120"/>
    </location>
</feature>